<evidence type="ECO:0000256" key="4">
    <source>
        <dbReference type="ARBA" id="ARBA00022833"/>
    </source>
</evidence>
<keyword evidence="11" id="KW-1185">Reference proteome</keyword>
<organism evidence="10 11">
    <name type="scientific">Calycina marina</name>
    <dbReference type="NCBI Taxonomy" id="1763456"/>
    <lineage>
        <taxon>Eukaryota</taxon>
        <taxon>Fungi</taxon>
        <taxon>Dikarya</taxon>
        <taxon>Ascomycota</taxon>
        <taxon>Pezizomycotina</taxon>
        <taxon>Leotiomycetes</taxon>
        <taxon>Helotiales</taxon>
        <taxon>Pezizellaceae</taxon>
        <taxon>Calycina</taxon>
    </lineage>
</organism>
<keyword evidence="5" id="KW-0539">Nucleus</keyword>
<keyword evidence="3 6" id="KW-0863">Zinc-finger</keyword>
<dbReference type="FunFam" id="3.30.160.60:FF:000354">
    <property type="entry name" value="C2H2 finger domain-containing protein"/>
    <property type="match status" value="1"/>
</dbReference>
<evidence type="ECO:0000313" key="10">
    <source>
        <dbReference type="EMBL" id="KAG9242470.1"/>
    </source>
</evidence>
<reference evidence="10" key="1">
    <citation type="journal article" date="2021" name="IMA Fungus">
        <title>Genomic characterization of three marine fungi, including Emericellopsis atlantica sp. nov. with signatures of a generalist lifestyle and marine biomass degradation.</title>
        <authorList>
            <person name="Hagestad O.C."/>
            <person name="Hou L."/>
            <person name="Andersen J.H."/>
            <person name="Hansen E.H."/>
            <person name="Altermark B."/>
            <person name="Li C."/>
            <person name="Kuhnert E."/>
            <person name="Cox R.J."/>
            <person name="Crous P.W."/>
            <person name="Spatafora J.W."/>
            <person name="Lail K."/>
            <person name="Amirebrahimi M."/>
            <person name="Lipzen A."/>
            <person name="Pangilinan J."/>
            <person name="Andreopoulos W."/>
            <person name="Hayes R.D."/>
            <person name="Ng V."/>
            <person name="Grigoriev I.V."/>
            <person name="Jackson S.A."/>
            <person name="Sutton T.D.S."/>
            <person name="Dobson A.D.W."/>
            <person name="Rama T."/>
        </authorList>
    </citation>
    <scope>NUCLEOTIDE SEQUENCE</scope>
    <source>
        <strain evidence="10">TRa3180A</strain>
    </source>
</reference>
<feature type="compositionally biased region" description="Polar residues" evidence="7">
    <location>
        <begin position="221"/>
        <end position="233"/>
    </location>
</feature>
<feature type="compositionally biased region" description="Polar residues" evidence="7">
    <location>
        <begin position="322"/>
        <end position="332"/>
    </location>
</feature>
<keyword evidence="4" id="KW-0862">Zinc</keyword>
<feature type="domain" description="C2H2-type" evidence="8">
    <location>
        <begin position="43"/>
        <end position="66"/>
    </location>
</feature>
<comment type="subcellular location">
    <subcellularLocation>
        <location evidence="1">Nucleus</location>
    </subcellularLocation>
</comment>
<dbReference type="InterPro" id="IPR003656">
    <property type="entry name" value="Znf_BED"/>
</dbReference>
<feature type="compositionally biased region" description="Low complexity" evidence="7">
    <location>
        <begin position="240"/>
        <end position="272"/>
    </location>
</feature>
<evidence type="ECO:0000313" key="11">
    <source>
        <dbReference type="Proteomes" id="UP000887226"/>
    </source>
</evidence>
<dbReference type="CDD" id="cd20908">
    <property type="entry name" value="SUF4-like"/>
    <property type="match status" value="1"/>
</dbReference>
<feature type="compositionally biased region" description="Polar residues" evidence="7">
    <location>
        <begin position="164"/>
        <end position="185"/>
    </location>
</feature>
<accession>A0A9P7YZB9</accession>
<dbReference type="EMBL" id="MU254070">
    <property type="protein sequence ID" value="KAG9242470.1"/>
    <property type="molecule type" value="Genomic_DNA"/>
</dbReference>
<evidence type="ECO:0000256" key="3">
    <source>
        <dbReference type="ARBA" id="ARBA00022771"/>
    </source>
</evidence>
<evidence type="ECO:0000256" key="1">
    <source>
        <dbReference type="ARBA" id="ARBA00004123"/>
    </source>
</evidence>
<dbReference type="AlphaFoldDB" id="A0A9P7YZB9"/>
<dbReference type="PROSITE" id="PS50808">
    <property type="entry name" value="ZF_BED"/>
    <property type="match status" value="1"/>
</dbReference>
<evidence type="ECO:0000256" key="2">
    <source>
        <dbReference type="ARBA" id="ARBA00022723"/>
    </source>
</evidence>
<feature type="compositionally biased region" description="Low complexity" evidence="7">
    <location>
        <begin position="119"/>
        <end position="134"/>
    </location>
</feature>
<evidence type="ECO:0000259" key="8">
    <source>
        <dbReference type="PROSITE" id="PS50157"/>
    </source>
</evidence>
<dbReference type="SUPFAM" id="SSF57667">
    <property type="entry name" value="beta-beta-alpha zinc fingers"/>
    <property type="match status" value="1"/>
</dbReference>
<sequence length="472" mass="50323">MVSKKKRSHPDIEELLARPWCYYCERDFDDLKILISHQKAKHFKCERCGRRLNTAGGLSVHMNQVHKETLTTVENSLPNRAGLEVEIFGMEGIPEDVVQAHNQRIISGFYQAEAERKAQTGNPTPGGNNAGGQAKKPKSESVAEMKKRLAEHKARKAELAAAGNSGNNTPLADTQSPMVQSQTPPAFNGSPYAPPPQSAAYGNAQGAGFGSYSQEPYAQTAVSYPQSYPQQPAYSGPPGASFQQPSYAPQQSYQNQSFSPGYQPQQGYQAPPGGLPNRPSDLPAPPGLPERPSFGASPGVPFQGAPGQYPGQPQQAAGWGANNWNGQDNSAMSPAPPGYNGGYPTNAPGGDSSVRVPDDIDEIIRLAEAGIPTKSKNETMSTPTLTPAPALFPVPVAAEPNTAPAPALVQPIPQTVVKKPKKEKGSARMVYSDDVLSPEEKMSKMPRYAFVPDRDSEAAVVNKSAPIQAAGE</sequence>
<proteinExistence type="predicted"/>
<dbReference type="InterPro" id="IPR036236">
    <property type="entry name" value="Znf_C2H2_sf"/>
</dbReference>
<dbReference type="GO" id="GO:0003677">
    <property type="term" value="F:DNA binding"/>
    <property type="evidence" value="ECO:0007669"/>
    <property type="project" value="InterPro"/>
</dbReference>
<dbReference type="PANTHER" id="PTHR23215">
    <property type="entry name" value="ZINC FINGER PROTEIN 207"/>
    <property type="match status" value="1"/>
</dbReference>
<protein>
    <submittedName>
        <fullName evidence="10">Uncharacterized protein</fullName>
    </submittedName>
</protein>
<dbReference type="OrthoDB" id="1306014at2759"/>
<evidence type="ECO:0000256" key="6">
    <source>
        <dbReference type="PROSITE-ProRule" id="PRU00042"/>
    </source>
</evidence>
<dbReference type="Proteomes" id="UP000887226">
    <property type="component" value="Unassembled WGS sequence"/>
</dbReference>
<dbReference type="InterPro" id="IPR013087">
    <property type="entry name" value="Znf_C2H2_type"/>
</dbReference>
<dbReference type="GO" id="GO:0008270">
    <property type="term" value="F:zinc ion binding"/>
    <property type="evidence" value="ECO:0007669"/>
    <property type="project" value="UniProtKB-KW"/>
</dbReference>
<name>A0A9P7YZB9_9HELO</name>
<dbReference type="PROSITE" id="PS50157">
    <property type="entry name" value="ZINC_FINGER_C2H2_2"/>
    <property type="match status" value="1"/>
</dbReference>
<feature type="region of interest" description="Disordered" evidence="7">
    <location>
        <begin position="117"/>
        <end position="207"/>
    </location>
</feature>
<dbReference type="PROSITE" id="PS00028">
    <property type="entry name" value="ZINC_FINGER_C2H2_1"/>
    <property type="match status" value="1"/>
</dbReference>
<feature type="compositionally biased region" description="Basic and acidic residues" evidence="7">
    <location>
        <begin position="137"/>
        <end position="158"/>
    </location>
</feature>
<keyword evidence="2" id="KW-0479">Metal-binding</keyword>
<dbReference type="SMART" id="SM00355">
    <property type="entry name" value="ZnF_C2H2"/>
    <property type="match status" value="2"/>
</dbReference>
<evidence type="ECO:0000256" key="5">
    <source>
        <dbReference type="ARBA" id="ARBA00023242"/>
    </source>
</evidence>
<evidence type="ECO:0000259" key="9">
    <source>
        <dbReference type="PROSITE" id="PS50808"/>
    </source>
</evidence>
<feature type="compositionally biased region" description="Low complexity" evidence="7">
    <location>
        <begin position="301"/>
        <end position="321"/>
    </location>
</feature>
<evidence type="ECO:0000256" key="7">
    <source>
        <dbReference type="SAM" id="MobiDB-lite"/>
    </source>
</evidence>
<gene>
    <name evidence="10" type="ORF">BJ878DRAFT_425825</name>
</gene>
<dbReference type="GO" id="GO:0005634">
    <property type="term" value="C:nucleus"/>
    <property type="evidence" value="ECO:0007669"/>
    <property type="project" value="UniProtKB-SubCell"/>
</dbReference>
<dbReference type="Gene3D" id="3.30.160.60">
    <property type="entry name" value="Classic Zinc Finger"/>
    <property type="match status" value="1"/>
</dbReference>
<dbReference type="PANTHER" id="PTHR23215:SF0">
    <property type="entry name" value="BUB3-INTERACTING AND GLEBS MOTIF-CONTAINING PROTEIN ZNF207"/>
    <property type="match status" value="1"/>
</dbReference>
<comment type="caution">
    <text evidence="10">The sequence shown here is derived from an EMBL/GenBank/DDBJ whole genome shotgun (WGS) entry which is preliminary data.</text>
</comment>
<feature type="region of interest" description="Disordered" evidence="7">
    <location>
        <begin position="221"/>
        <end position="356"/>
    </location>
</feature>
<feature type="domain" description="BED-type" evidence="9">
    <location>
        <begin position="14"/>
        <end position="73"/>
    </location>
</feature>